<protein>
    <submittedName>
        <fullName evidence="1">Uncharacterized protein</fullName>
    </submittedName>
</protein>
<comment type="caution">
    <text evidence="1">The sequence shown here is derived from an EMBL/GenBank/DDBJ whole genome shotgun (WGS) entry which is preliminary data.</text>
</comment>
<dbReference type="AlphaFoldDB" id="A0A645D1S1"/>
<reference evidence="1" key="1">
    <citation type="submission" date="2019-08" db="EMBL/GenBank/DDBJ databases">
        <authorList>
            <person name="Kucharzyk K."/>
            <person name="Murdoch R.W."/>
            <person name="Higgins S."/>
            <person name="Loffler F."/>
        </authorList>
    </citation>
    <scope>NUCLEOTIDE SEQUENCE</scope>
</reference>
<gene>
    <name evidence="1" type="ORF">SDC9_130277</name>
</gene>
<accession>A0A645D1S1</accession>
<dbReference type="EMBL" id="VSSQ01032070">
    <property type="protein sequence ID" value="MPM83214.1"/>
    <property type="molecule type" value="Genomic_DNA"/>
</dbReference>
<evidence type="ECO:0000313" key="1">
    <source>
        <dbReference type="EMBL" id="MPM83214.1"/>
    </source>
</evidence>
<organism evidence="1">
    <name type="scientific">bioreactor metagenome</name>
    <dbReference type="NCBI Taxonomy" id="1076179"/>
    <lineage>
        <taxon>unclassified sequences</taxon>
        <taxon>metagenomes</taxon>
        <taxon>ecological metagenomes</taxon>
    </lineage>
</organism>
<proteinExistence type="predicted"/>
<name>A0A645D1S1_9ZZZZ</name>
<sequence>MRFIHEQTVHAELLKGHDIILAGVVIEPLQPGFQPLFRALQLLDGKLLRAAVFEFFQPVFNFPNLFLNQPFLPFQRDGDFFKLRVSHDDRVVVAGGNPGAELFAVAFLEILSGGDKNIGRRV</sequence>